<evidence type="ECO:0000259" key="5">
    <source>
        <dbReference type="Pfam" id="PF01881"/>
    </source>
</evidence>
<evidence type="ECO:0000256" key="2">
    <source>
        <dbReference type="ARBA" id="ARBA00022884"/>
    </source>
</evidence>
<dbReference type="GO" id="GO:0016788">
    <property type="term" value="F:hydrolase activity, acting on ester bonds"/>
    <property type="evidence" value="ECO:0007669"/>
    <property type="project" value="InterPro"/>
</dbReference>
<comment type="similarity">
    <text evidence="1">Belongs to the CRISPR-associated protein Cas6/Cse3/CasE family.</text>
</comment>
<reference evidence="7 9" key="2">
    <citation type="submission" date="2019-08" db="EMBL/GenBank/DDBJ databases">
        <title>Genome of Algoriphagus ratkowskyi IC026.</title>
        <authorList>
            <person name="Bowman J.P."/>
        </authorList>
    </citation>
    <scope>NUCLEOTIDE SEQUENCE [LARGE SCALE GENOMIC DNA]</scope>
    <source>
        <strain evidence="7 9">IC026</strain>
    </source>
</reference>
<dbReference type="PANTHER" id="PTHR36984">
    <property type="entry name" value="CRISPR-ASSOCIATED ENDORIBONUCLEASE CAS6 1"/>
    <property type="match status" value="1"/>
</dbReference>
<evidence type="ECO:0000313" key="6">
    <source>
        <dbReference type="EMBL" id="PZX61244.1"/>
    </source>
</evidence>
<protein>
    <submittedName>
        <fullName evidence="6">CRISPR-associated endoribonuclease Cas6</fullName>
    </submittedName>
</protein>
<evidence type="ECO:0000256" key="1">
    <source>
        <dbReference type="ARBA" id="ARBA00005937"/>
    </source>
</evidence>
<dbReference type="InterPro" id="IPR049435">
    <property type="entry name" value="Cas_Cas6_C"/>
</dbReference>
<dbReference type="Proteomes" id="UP000321927">
    <property type="component" value="Unassembled WGS sequence"/>
</dbReference>
<proteinExistence type="inferred from homology"/>
<dbReference type="Proteomes" id="UP000249115">
    <property type="component" value="Unassembled WGS sequence"/>
</dbReference>
<dbReference type="InterPro" id="IPR045747">
    <property type="entry name" value="CRISPR-assoc_prot_Cas6_N_sf"/>
</dbReference>
<feature type="region of interest" description="Disordered" evidence="4">
    <location>
        <begin position="272"/>
        <end position="303"/>
    </location>
</feature>
<dbReference type="NCBIfam" id="TIGR01877">
    <property type="entry name" value="cas_cas6"/>
    <property type="match status" value="1"/>
</dbReference>
<dbReference type="PANTHER" id="PTHR36984:SF1">
    <property type="entry name" value="CRISPR-ASSOCIATED ENDORIBONUCLEASE CAS6 1"/>
    <property type="match status" value="1"/>
</dbReference>
<keyword evidence="3" id="KW-0051">Antiviral defense</keyword>
<dbReference type="GO" id="GO:0051607">
    <property type="term" value="P:defense response to virus"/>
    <property type="evidence" value="ECO:0007669"/>
    <property type="project" value="UniProtKB-KW"/>
</dbReference>
<dbReference type="AlphaFoldDB" id="A0A2W7RLI0"/>
<dbReference type="RefSeq" id="WP_086497811.1">
    <property type="nucleotide sequence ID" value="NZ_MSSV01000001.1"/>
</dbReference>
<dbReference type="Gene3D" id="3.30.70.1890">
    <property type="match status" value="1"/>
</dbReference>
<dbReference type="OrthoDB" id="976713at2"/>
<dbReference type="Gene3D" id="3.30.70.1900">
    <property type="match status" value="1"/>
</dbReference>
<evidence type="ECO:0000256" key="4">
    <source>
        <dbReference type="SAM" id="MobiDB-lite"/>
    </source>
</evidence>
<evidence type="ECO:0000313" key="9">
    <source>
        <dbReference type="Proteomes" id="UP000321927"/>
    </source>
</evidence>
<feature type="domain" description="CRISPR associated protein Cas6 C-terminal" evidence="5">
    <location>
        <begin position="116"/>
        <end position="249"/>
    </location>
</feature>
<dbReference type="InterPro" id="IPR010156">
    <property type="entry name" value="CRISPR-assoc_prot_Cas6"/>
</dbReference>
<dbReference type="EMBL" id="VORV01000002">
    <property type="protein sequence ID" value="TXD79359.1"/>
    <property type="molecule type" value="Genomic_DNA"/>
</dbReference>
<gene>
    <name evidence="7" type="primary">cas6</name>
    <name evidence="7" type="ORF">ESW18_03780</name>
    <name evidence="6" type="ORF">LV84_00232</name>
</gene>
<organism evidence="6 8">
    <name type="scientific">Algoriphagus ratkowskyi</name>
    <dbReference type="NCBI Taxonomy" id="57028"/>
    <lineage>
        <taxon>Bacteria</taxon>
        <taxon>Pseudomonadati</taxon>
        <taxon>Bacteroidota</taxon>
        <taxon>Cytophagia</taxon>
        <taxon>Cytophagales</taxon>
        <taxon>Cyclobacteriaceae</taxon>
        <taxon>Algoriphagus</taxon>
    </lineage>
</organism>
<sequence length="303" mass="34828">MRVRLIFSLKNKGSYLPFHHQYILAQFLKGLIVKGGREEFYNYNYFNFSGLKGQTKVSRSGLHYYSSLVTLVVSSQSEDFMDYLLEQVFATPKIELGNLIMVPEYTEIEVEPILETSNKFVCISPLVLITPAFNEEAGKRFISPDSDEFSDLLYESTLTRMERSGWYTPEQMETFYKFQVVPDMVYVNKLKEAQKKFARIYAVYDMDVKYEVRGYTLPITLYAAPEVQDFVFKCGLGAFTHKGFGMLDLANHPTGPRTTTYKFKREGFVPYKPSERVRENVAPAGDENNEDSPSTDIPSTEES</sequence>
<evidence type="ECO:0000313" key="8">
    <source>
        <dbReference type="Proteomes" id="UP000249115"/>
    </source>
</evidence>
<dbReference type="Pfam" id="PF01881">
    <property type="entry name" value="Cas_Cas6_C"/>
    <property type="match status" value="1"/>
</dbReference>
<dbReference type="GO" id="GO:0003723">
    <property type="term" value="F:RNA binding"/>
    <property type="evidence" value="ECO:0007669"/>
    <property type="project" value="UniProtKB-KW"/>
</dbReference>
<comment type="caution">
    <text evidence="6">The sequence shown here is derived from an EMBL/GenBank/DDBJ whole genome shotgun (WGS) entry which is preliminary data.</text>
</comment>
<evidence type="ECO:0000313" key="7">
    <source>
        <dbReference type="EMBL" id="TXD79359.1"/>
    </source>
</evidence>
<name>A0A2W7RLI0_9BACT</name>
<dbReference type="CDD" id="cd21140">
    <property type="entry name" value="Cas6_I-like"/>
    <property type="match status" value="1"/>
</dbReference>
<keyword evidence="9" id="KW-1185">Reference proteome</keyword>
<feature type="compositionally biased region" description="Polar residues" evidence="4">
    <location>
        <begin position="291"/>
        <end position="303"/>
    </location>
</feature>
<evidence type="ECO:0000256" key="3">
    <source>
        <dbReference type="ARBA" id="ARBA00023118"/>
    </source>
</evidence>
<accession>A0A2W7RLI0</accession>
<keyword evidence="2" id="KW-0694">RNA-binding</keyword>
<dbReference type="EMBL" id="QKZU01000001">
    <property type="protein sequence ID" value="PZX61244.1"/>
    <property type="molecule type" value="Genomic_DNA"/>
</dbReference>
<reference evidence="6 8" key="1">
    <citation type="submission" date="2018-06" db="EMBL/GenBank/DDBJ databases">
        <title>Genomic Encyclopedia of Archaeal and Bacterial Type Strains, Phase II (KMG-II): from individual species to whole genera.</title>
        <authorList>
            <person name="Goeker M."/>
        </authorList>
    </citation>
    <scope>NUCLEOTIDE SEQUENCE [LARGE SCALE GENOMIC DNA]</scope>
    <source>
        <strain evidence="6 8">DSM 22686</strain>
    </source>
</reference>